<dbReference type="InterPro" id="IPR011990">
    <property type="entry name" value="TPR-like_helical_dom_sf"/>
</dbReference>
<accession>Q88HB1</accession>
<dbReference type="EMBL" id="AE015451">
    <property type="protein sequence ID" value="AAN69051.1"/>
    <property type="molecule type" value="Genomic_DNA"/>
</dbReference>
<reference evidence="2 3" key="2">
    <citation type="journal article" date="2016" name="Environ. Microbiol.">
        <title>The revisited genome of Pseudomonas putida KT2440 enlightens its value as a robust metabolic chassis.</title>
        <authorList>
            <person name="Belda E."/>
            <person name="van Heck R.G."/>
            <person name="Lopez-Sanchez M.J."/>
            <person name="Cruveiller S."/>
            <person name="Barbe V."/>
            <person name="Fraser C."/>
            <person name="Klenk H.P."/>
            <person name="Petersen J."/>
            <person name="Morgat A."/>
            <person name="Nikel P.I."/>
            <person name="Vallenet D."/>
            <person name="Rouy Z."/>
            <person name="Sekowska A."/>
            <person name="Martins Dos Santos V.A."/>
            <person name="de Lorenzo V."/>
            <person name="Danchin A."/>
            <person name="Medigue C."/>
        </authorList>
    </citation>
    <scope>NUCLEOTIDE SEQUENCE [LARGE SCALE GENOMIC DNA]</scope>
    <source>
        <strain evidence="3">ATCC 47054 / DSM 6125 / CFBP 8728 / NCIMB 11950 / KT2440</strain>
    </source>
</reference>
<organism evidence="2 3">
    <name type="scientific">Pseudomonas putida (strain ATCC 47054 / DSM 6125 / CFBP 8728 / NCIMB 11950 / KT2440)</name>
    <dbReference type="NCBI Taxonomy" id="160488"/>
    <lineage>
        <taxon>Bacteria</taxon>
        <taxon>Pseudomonadati</taxon>
        <taxon>Pseudomonadota</taxon>
        <taxon>Gammaproteobacteria</taxon>
        <taxon>Pseudomonadales</taxon>
        <taxon>Pseudomonadaceae</taxon>
        <taxon>Pseudomonas</taxon>
    </lineage>
</organism>
<dbReference type="Proteomes" id="UP000000556">
    <property type="component" value="Chromosome"/>
</dbReference>
<reference evidence="2 3" key="1">
    <citation type="journal article" date="2002" name="Environ. Microbiol.">
        <title>Complete genome sequence and comparative analysis of the metabolically versatile Pseudomonas putida KT2440.</title>
        <authorList>
            <person name="Nelson K.E."/>
            <person name="Weinel C."/>
            <person name="Paulsen I.T."/>
            <person name="Dodson R.J."/>
            <person name="Hilbert H."/>
            <person name="Martins dos Santos V.A."/>
            <person name="Fouts D.E."/>
            <person name="Gill S.R."/>
            <person name="Pop M."/>
            <person name="Holmes M."/>
            <person name="Brinkac L."/>
            <person name="Beanan M."/>
            <person name="DeBoy R.T."/>
            <person name="Daugherty S."/>
            <person name="Kolonay J."/>
            <person name="Madupu R."/>
            <person name="Nelson W."/>
            <person name="White O."/>
            <person name="Peterson J."/>
            <person name="Khouri H."/>
            <person name="Hance I."/>
            <person name="Chris Lee P."/>
            <person name="Holtzapple E."/>
            <person name="Scanlan D."/>
            <person name="Tran K."/>
            <person name="Moazzez A."/>
            <person name="Utterback T."/>
            <person name="Rizzo M."/>
            <person name="Lee K."/>
            <person name="Kosack D."/>
            <person name="Moestl D."/>
            <person name="Wedler H."/>
            <person name="Lauber J."/>
            <person name="Stjepandic D."/>
            <person name="Hoheisel J."/>
            <person name="Straetz M."/>
            <person name="Heim S."/>
            <person name="Kiewitz C."/>
            <person name="Eisen J.A."/>
            <person name="Timmis K.N."/>
            <person name="Dusterhoft A."/>
            <person name="Tummler B."/>
            <person name="Fraser C.M."/>
        </authorList>
    </citation>
    <scope>NUCLEOTIDE SEQUENCE [LARGE SCALE GENOMIC DNA]</scope>
    <source>
        <strain evidence="3">ATCC 47054 / DSM 6125 / CFBP 8728 / NCIMB 11950 / KT2440</strain>
    </source>
</reference>
<dbReference type="HOGENOM" id="CLU_1804549_0_0_6"/>
<dbReference type="SUPFAM" id="SSF48452">
    <property type="entry name" value="TPR-like"/>
    <property type="match status" value="1"/>
</dbReference>
<name>Q88HB1_PSEPK</name>
<keyword evidence="1" id="KW-0732">Signal</keyword>
<protein>
    <recommendedName>
        <fullName evidence="4">Bacteriophage N4 receptor, outer membrane subunit</fullName>
    </recommendedName>
</protein>
<dbReference type="STRING" id="160488.PP_3449"/>
<evidence type="ECO:0008006" key="4">
    <source>
        <dbReference type="Google" id="ProtNLM"/>
    </source>
</evidence>
<feature type="chain" id="PRO_5004301749" description="Bacteriophage N4 receptor, outer membrane subunit" evidence="1">
    <location>
        <begin position="23"/>
        <end position="143"/>
    </location>
</feature>
<dbReference type="KEGG" id="ppu:PP_3449"/>
<dbReference type="Gene3D" id="1.25.40.10">
    <property type="entry name" value="Tetratricopeptide repeat domain"/>
    <property type="match status" value="1"/>
</dbReference>
<dbReference type="PATRIC" id="fig|160488.4.peg.3665"/>
<evidence type="ECO:0000313" key="2">
    <source>
        <dbReference type="EMBL" id="AAN69051.1"/>
    </source>
</evidence>
<dbReference type="BioCyc" id="PPUT160488:G1G01-3683-MONOMER"/>
<keyword evidence="3" id="KW-1185">Reference proteome</keyword>
<proteinExistence type="predicted"/>
<feature type="signal peptide" evidence="1">
    <location>
        <begin position="1"/>
        <end position="22"/>
    </location>
</feature>
<evidence type="ECO:0000256" key="1">
    <source>
        <dbReference type="SAM" id="SignalP"/>
    </source>
</evidence>
<sequence length="143" mass="16274">MKPRFSLAFTGLLLCSAVLPVAASAPMTDFQRFTSFPFMDRSYREARKDNWAEVERLTRHVLGRVPNNDEARALLVEALAHQRRYKEAQALAEQLGDSPEYADALLELRLTWIEQDRHRPARWNNGWPPATATTGYSCGRPTA</sequence>
<evidence type="ECO:0000313" key="3">
    <source>
        <dbReference type="Proteomes" id="UP000000556"/>
    </source>
</evidence>
<dbReference type="PaxDb" id="160488-PP_3449"/>
<gene>
    <name evidence="2" type="ordered locus">PP_3449</name>
</gene>
<dbReference type="AlphaFoldDB" id="Q88HB1"/>